<sequence length="142" mass="15191">MTSDDGEHRHGFTKSVRRFFWLPPGASRDAAPVRPLAWVWVFVVAAGAGAAALGWGDVVVVVMFVGIMQALLDDVIKGVRHRWPAFVAALSAGWSTDRLIRAVVSAPADPDWADWPGLACGSLAAFATFVAVTRLPVGPRRA</sequence>
<organism evidence="2 3">
    <name type="scientific">Streptomyces olivochromogenes</name>
    <dbReference type="NCBI Taxonomy" id="1963"/>
    <lineage>
        <taxon>Bacteria</taxon>
        <taxon>Bacillati</taxon>
        <taxon>Actinomycetota</taxon>
        <taxon>Actinomycetes</taxon>
        <taxon>Kitasatosporales</taxon>
        <taxon>Streptomycetaceae</taxon>
        <taxon>Streptomyces</taxon>
    </lineage>
</organism>
<feature type="transmembrane region" description="Helical" evidence="1">
    <location>
        <begin position="38"/>
        <end position="71"/>
    </location>
</feature>
<keyword evidence="1" id="KW-0812">Transmembrane</keyword>
<accession>A0A250VLC3</accession>
<reference evidence="3" key="1">
    <citation type="submission" date="2017-05" db="EMBL/GenBank/DDBJ databases">
        <title>Streptomyces olivochromogenes NBRC 3561 whole genome shotgun sequence.</title>
        <authorList>
            <person name="Dohra H."/>
            <person name="Kodani S."/>
        </authorList>
    </citation>
    <scope>NUCLEOTIDE SEQUENCE [LARGE SCALE GENOMIC DNA]</scope>
    <source>
        <strain evidence="3">NBRC 3561</strain>
    </source>
</reference>
<evidence type="ECO:0000256" key="1">
    <source>
        <dbReference type="SAM" id="Phobius"/>
    </source>
</evidence>
<comment type="caution">
    <text evidence="2">The sequence shown here is derived from an EMBL/GenBank/DDBJ whole genome shotgun (WGS) entry which is preliminary data.</text>
</comment>
<protein>
    <submittedName>
        <fullName evidence="2">Uncharacterized protein</fullName>
    </submittedName>
</protein>
<keyword evidence="3" id="KW-1185">Reference proteome</keyword>
<dbReference type="AlphaFoldDB" id="A0A250VLC3"/>
<evidence type="ECO:0000313" key="3">
    <source>
        <dbReference type="Proteomes" id="UP000217446"/>
    </source>
</evidence>
<proteinExistence type="predicted"/>
<dbReference type="Proteomes" id="UP000217446">
    <property type="component" value="Unassembled WGS sequence"/>
</dbReference>
<feature type="transmembrane region" description="Helical" evidence="1">
    <location>
        <begin position="115"/>
        <end position="137"/>
    </location>
</feature>
<dbReference type="EMBL" id="BDQI01000016">
    <property type="protein sequence ID" value="GAX54869.1"/>
    <property type="molecule type" value="Genomic_DNA"/>
</dbReference>
<dbReference type="RefSeq" id="WP_159064414.1">
    <property type="nucleotide sequence ID" value="NZ_BDQI01000016.1"/>
</dbReference>
<evidence type="ECO:0000313" key="2">
    <source>
        <dbReference type="EMBL" id="GAX54869.1"/>
    </source>
</evidence>
<name>A0A250VLC3_STROL</name>
<gene>
    <name evidence="2" type="ORF">SO3561_06422</name>
</gene>
<keyword evidence="1" id="KW-0472">Membrane</keyword>
<keyword evidence="1" id="KW-1133">Transmembrane helix</keyword>